<dbReference type="EMBL" id="GISG01145707">
    <property type="protein sequence ID" value="MBA4646344.1"/>
    <property type="molecule type" value="Transcribed_RNA"/>
</dbReference>
<dbReference type="PANTHER" id="PTHR36703">
    <property type="entry name" value="TRIACYLGLYCEROL LIPASE-LIKE PROTEIN"/>
    <property type="match status" value="1"/>
</dbReference>
<accession>A0A7C9DTR2</accession>
<feature type="region of interest" description="Disordered" evidence="1">
    <location>
        <begin position="180"/>
        <end position="204"/>
    </location>
</feature>
<evidence type="ECO:0000256" key="1">
    <source>
        <dbReference type="SAM" id="MobiDB-lite"/>
    </source>
</evidence>
<reference evidence="3" key="2">
    <citation type="submission" date="2020-07" db="EMBL/GenBank/DDBJ databases">
        <authorList>
            <person name="Vera ALvarez R."/>
            <person name="Arias-Moreno D.M."/>
            <person name="Jimenez-Jacinto V."/>
            <person name="Jimenez-Bremont J.F."/>
            <person name="Swaminathan K."/>
            <person name="Moose S.P."/>
            <person name="Guerrero-Gonzalez M.L."/>
            <person name="Marino-Ramirez L."/>
            <person name="Landsman D."/>
            <person name="Rodriguez-Kessler M."/>
            <person name="Delgado-Sanchez P."/>
        </authorList>
    </citation>
    <scope>NUCLEOTIDE SEQUENCE</scope>
    <source>
        <tissue evidence="3">Cladode</tissue>
    </source>
</reference>
<protein>
    <recommendedName>
        <fullName evidence="4">Triacylglycerol lipase</fullName>
    </recommendedName>
</protein>
<reference evidence="3" key="1">
    <citation type="journal article" date="2013" name="J. Plant Res.">
        <title>Effect of fungi and light on seed germination of three Opuntia species from semiarid lands of central Mexico.</title>
        <authorList>
            <person name="Delgado-Sanchez P."/>
            <person name="Jimenez-Bremont J.F."/>
            <person name="Guerrero-Gonzalez Mde L."/>
            <person name="Flores J."/>
        </authorList>
    </citation>
    <scope>NUCLEOTIDE SEQUENCE</scope>
    <source>
        <tissue evidence="3">Cladode</tissue>
    </source>
</reference>
<evidence type="ECO:0000313" key="3">
    <source>
        <dbReference type="EMBL" id="MBA4646344.1"/>
    </source>
</evidence>
<dbReference type="AlphaFoldDB" id="A0A7C9DTR2"/>
<feature type="compositionally biased region" description="Polar residues" evidence="1">
    <location>
        <begin position="180"/>
        <end position="189"/>
    </location>
</feature>
<evidence type="ECO:0008006" key="4">
    <source>
        <dbReference type="Google" id="ProtNLM"/>
    </source>
</evidence>
<sequence>MQSIQRLRTIKTSVWRSVGMPELRKRAANSWSAVQDTYYSTKDTFERHRVVFTIGTSIASAATALIGYSLRHVHETRVARRLDSIEAAMKNNYQIEREEIKKIVHTGSLSTEACIATAGTTLVVGYALGWRGGKWYANRKFRSEQMKLLGHIKPRRWRLQFIKRPNFQFIRIPLIGNKSSKSTVNSSEALQKERSKPSKAVGNS</sequence>
<dbReference type="PANTHER" id="PTHR36703:SF1">
    <property type="entry name" value="TRIACYLGLYCEROL LIPASE-LIKE PROTEIN"/>
    <property type="match status" value="1"/>
</dbReference>
<keyword evidence="2" id="KW-1133">Transmembrane helix</keyword>
<name>A0A7C9DTR2_OPUST</name>
<keyword evidence="2" id="KW-0472">Membrane</keyword>
<evidence type="ECO:0000256" key="2">
    <source>
        <dbReference type="SAM" id="Phobius"/>
    </source>
</evidence>
<organism evidence="3">
    <name type="scientific">Opuntia streptacantha</name>
    <name type="common">Prickly pear cactus</name>
    <name type="synonym">Opuntia cardona</name>
    <dbReference type="NCBI Taxonomy" id="393608"/>
    <lineage>
        <taxon>Eukaryota</taxon>
        <taxon>Viridiplantae</taxon>
        <taxon>Streptophyta</taxon>
        <taxon>Embryophyta</taxon>
        <taxon>Tracheophyta</taxon>
        <taxon>Spermatophyta</taxon>
        <taxon>Magnoliopsida</taxon>
        <taxon>eudicotyledons</taxon>
        <taxon>Gunneridae</taxon>
        <taxon>Pentapetalae</taxon>
        <taxon>Caryophyllales</taxon>
        <taxon>Cactineae</taxon>
        <taxon>Cactaceae</taxon>
        <taxon>Opuntioideae</taxon>
        <taxon>Opuntia</taxon>
    </lineage>
</organism>
<keyword evidence="2" id="KW-0812">Transmembrane</keyword>
<proteinExistence type="predicted"/>
<feature type="transmembrane region" description="Helical" evidence="2">
    <location>
        <begin position="50"/>
        <end position="70"/>
    </location>
</feature>